<sequence length="123" mass="13514">MEARNESRRGALGHEDRGTVGLTQRQDSWLCLQLCARNLSSLCKMKMLKRCQQGHTQSQPPPEGSGNDTPECRADCWTRLQDQLPGEGFADGSSAASSREEAREESPLNRGCVKGQAVRLVAQ</sequence>
<protein>
    <submittedName>
        <fullName evidence="2">Uncharacterized protein</fullName>
    </submittedName>
</protein>
<dbReference type="Proteomes" id="UP001266305">
    <property type="component" value="Unassembled WGS sequence"/>
</dbReference>
<keyword evidence="3" id="KW-1185">Reference proteome</keyword>
<gene>
    <name evidence="2" type="ORF">P7K49_030106</name>
</gene>
<accession>A0ABQ9U198</accession>
<evidence type="ECO:0000313" key="2">
    <source>
        <dbReference type="EMBL" id="KAK2090822.1"/>
    </source>
</evidence>
<proteinExistence type="predicted"/>
<feature type="compositionally biased region" description="Basic and acidic residues" evidence="1">
    <location>
        <begin position="98"/>
        <end position="107"/>
    </location>
</feature>
<evidence type="ECO:0000256" key="1">
    <source>
        <dbReference type="SAM" id="MobiDB-lite"/>
    </source>
</evidence>
<reference evidence="2 3" key="1">
    <citation type="submission" date="2023-05" db="EMBL/GenBank/DDBJ databases">
        <title>B98-5 Cell Line De Novo Hybrid Assembly: An Optical Mapping Approach.</title>
        <authorList>
            <person name="Kananen K."/>
            <person name="Auerbach J.A."/>
            <person name="Kautto E."/>
            <person name="Blachly J.S."/>
        </authorList>
    </citation>
    <scope>NUCLEOTIDE SEQUENCE [LARGE SCALE GENOMIC DNA]</scope>
    <source>
        <strain evidence="2">B95-8</strain>
        <tissue evidence="2">Cell line</tissue>
    </source>
</reference>
<dbReference type="EMBL" id="JASSZA010000016">
    <property type="protein sequence ID" value="KAK2090822.1"/>
    <property type="molecule type" value="Genomic_DNA"/>
</dbReference>
<name>A0ABQ9U198_SAGOE</name>
<comment type="caution">
    <text evidence="2">The sequence shown here is derived from an EMBL/GenBank/DDBJ whole genome shotgun (WGS) entry which is preliminary data.</text>
</comment>
<feature type="region of interest" description="Disordered" evidence="1">
    <location>
        <begin position="50"/>
        <end position="110"/>
    </location>
</feature>
<evidence type="ECO:0000313" key="3">
    <source>
        <dbReference type="Proteomes" id="UP001266305"/>
    </source>
</evidence>
<organism evidence="2 3">
    <name type="scientific">Saguinus oedipus</name>
    <name type="common">Cotton-top tamarin</name>
    <name type="synonym">Oedipomidas oedipus</name>
    <dbReference type="NCBI Taxonomy" id="9490"/>
    <lineage>
        <taxon>Eukaryota</taxon>
        <taxon>Metazoa</taxon>
        <taxon>Chordata</taxon>
        <taxon>Craniata</taxon>
        <taxon>Vertebrata</taxon>
        <taxon>Euteleostomi</taxon>
        <taxon>Mammalia</taxon>
        <taxon>Eutheria</taxon>
        <taxon>Euarchontoglires</taxon>
        <taxon>Primates</taxon>
        <taxon>Haplorrhini</taxon>
        <taxon>Platyrrhini</taxon>
        <taxon>Cebidae</taxon>
        <taxon>Callitrichinae</taxon>
        <taxon>Saguinus</taxon>
    </lineage>
</organism>